<evidence type="ECO:0000313" key="1">
    <source>
        <dbReference type="EMBL" id="QJB00572.1"/>
    </source>
</evidence>
<dbReference type="EMBL" id="MT143882">
    <property type="protein sequence ID" value="QJB04412.1"/>
    <property type="molecule type" value="Genomic_DNA"/>
</dbReference>
<protein>
    <submittedName>
        <fullName evidence="1">Uncharacterized protein</fullName>
    </submittedName>
</protein>
<gene>
    <name evidence="1" type="ORF">MM171A00411_0034</name>
    <name evidence="2" type="ORF">MM171B00292_0013</name>
</gene>
<dbReference type="EMBL" id="MT143696">
    <property type="protein sequence ID" value="QJB00572.1"/>
    <property type="molecule type" value="Genomic_DNA"/>
</dbReference>
<reference evidence="1" key="1">
    <citation type="submission" date="2020-03" db="EMBL/GenBank/DDBJ databases">
        <title>The deep terrestrial virosphere.</title>
        <authorList>
            <person name="Holmfeldt K."/>
            <person name="Nilsson E."/>
            <person name="Simone D."/>
            <person name="Lopez-Fernandez M."/>
            <person name="Wu X."/>
            <person name="de Brujin I."/>
            <person name="Lundin D."/>
            <person name="Andersson A."/>
            <person name="Bertilsson S."/>
            <person name="Dopson M."/>
        </authorList>
    </citation>
    <scope>NUCLEOTIDE SEQUENCE</scope>
    <source>
        <strain evidence="1">MM171A00411</strain>
        <strain evidence="2">MM171B00292</strain>
    </source>
</reference>
<proteinExistence type="predicted"/>
<evidence type="ECO:0000313" key="2">
    <source>
        <dbReference type="EMBL" id="QJB04412.1"/>
    </source>
</evidence>
<dbReference type="AlphaFoldDB" id="A0A6M3M6K7"/>
<organism evidence="1">
    <name type="scientific">viral metagenome</name>
    <dbReference type="NCBI Taxonomy" id="1070528"/>
    <lineage>
        <taxon>unclassified sequences</taxon>
        <taxon>metagenomes</taxon>
        <taxon>organismal metagenomes</taxon>
    </lineage>
</organism>
<accession>A0A6M3M6K7</accession>
<name>A0A6M3M6K7_9ZZZZ</name>
<sequence>MPKIFTQYHLRCPFEDSYKLIRHIRMLHNEKILEKISHEGTEDGDTYVCIMLKPATTLEKHVLAMHRLAEMGLKAI</sequence>